<organism evidence="1 2">
    <name type="scientific">Daphnia magna</name>
    <dbReference type="NCBI Taxonomy" id="35525"/>
    <lineage>
        <taxon>Eukaryota</taxon>
        <taxon>Metazoa</taxon>
        <taxon>Ecdysozoa</taxon>
        <taxon>Arthropoda</taxon>
        <taxon>Crustacea</taxon>
        <taxon>Branchiopoda</taxon>
        <taxon>Diplostraca</taxon>
        <taxon>Cladocera</taxon>
        <taxon>Anomopoda</taxon>
        <taxon>Daphniidae</taxon>
        <taxon>Daphnia</taxon>
    </lineage>
</organism>
<evidence type="ECO:0000313" key="1">
    <source>
        <dbReference type="EMBL" id="KAK4004901.1"/>
    </source>
</evidence>
<reference evidence="1 2" key="1">
    <citation type="journal article" date="2023" name="Nucleic Acids Res.">
        <title>The hologenome of Daphnia magna reveals possible DNA methylation and microbiome-mediated evolution of the host genome.</title>
        <authorList>
            <person name="Chaturvedi A."/>
            <person name="Li X."/>
            <person name="Dhandapani V."/>
            <person name="Marshall H."/>
            <person name="Kissane S."/>
            <person name="Cuenca-Cambronero M."/>
            <person name="Asole G."/>
            <person name="Calvet F."/>
            <person name="Ruiz-Romero M."/>
            <person name="Marangio P."/>
            <person name="Guigo R."/>
            <person name="Rago D."/>
            <person name="Mirbahai L."/>
            <person name="Eastwood N."/>
            <person name="Colbourne J.K."/>
            <person name="Zhou J."/>
            <person name="Mallon E."/>
            <person name="Orsini L."/>
        </authorList>
    </citation>
    <scope>NUCLEOTIDE SEQUENCE [LARGE SCALE GENOMIC DNA]</scope>
    <source>
        <strain evidence="1">LRV0_1</strain>
    </source>
</reference>
<name>A0ABQ9YWC9_9CRUS</name>
<keyword evidence="2" id="KW-1185">Reference proteome</keyword>
<sequence>MTLRENRCRLSEADSNDFFKCVYFVSQVTIDMITSERLIISHPDLPPSLLLITQHRNAVQ</sequence>
<evidence type="ECO:0000313" key="2">
    <source>
        <dbReference type="Proteomes" id="UP001234178"/>
    </source>
</evidence>
<dbReference type="EMBL" id="JAOYFB010000001">
    <property type="protein sequence ID" value="KAK4004901.1"/>
    <property type="molecule type" value="Genomic_DNA"/>
</dbReference>
<comment type="caution">
    <text evidence="1">The sequence shown here is derived from an EMBL/GenBank/DDBJ whole genome shotgun (WGS) entry which is preliminary data.</text>
</comment>
<gene>
    <name evidence="1" type="ORF">OUZ56_006629</name>
</gene>
<accession>A0ABQ9YWC9</accession>
<proteinExistence type="predicted"/>
<protein>
    <submittedName>
        <fullName evidence="1">Uncharacterized protein</fullName>
    </submittedName>
</protein>
<dbReference type="Proteomes" id="UP001234178">
    <property type="component" value="Unassembled WGS sequence"/>
</dbReference>